<dbReference type="GO" id="GO:0016493">
    <property type="term" value="F:C-C chemokine receptor activity"/>
    <property type="evidence" value="ECO:0007669"/>
    <property type="project" value="TreeGrafter"/>
</dbReference>
<feature type="region of interest" description="Disordered" evidence="8">
    <location>
        <begin position="338"/>
        <end position="368"/>
    </location>
</feature>
<gene>
    <name evidence="11" type="ORF">PHYPO_G00008590</name>
</gene>
<dbReference type="GO" id="GO:0006955">
    <property type="term" value="P:immune response"/>
    <property type="evidence" value="ECO:0007669"/>
    <property type="project" value="TreeGrafter"/>
</dbReference>
<sequence>MADRLDLHGLFENNSTFDYSDYEYKSDCTRTTSFVAIFVSILYSVALVLGLVGNILVLVVLWQKRRSWSVTDAFVLHLSMADMLLLLTVPVWAADAVQGWSFGTGFCKLAGALFKINFCCSIFLLVCISLDLYFSVVHAGQMCSRTRPWQVQLICLAVWFFCLLLSIPDWMYLKAASGSEPEDYTECVYEYPSEASRLASQLLYLMLGFLLPAIVLLCCYACVLPQFRSDQRVQKKRAVILALVLAFFISWTPYSIALLSDTFHFSSNKSKGDCEDRRWTAVRSTAVLGFLHSCSNPLIYFCFSEKFRHWVLTIVKCGSCAVDSGDFFPWDSREIEEATSVPQEEKGPLHQMNDIERSTPQQKNGEIL</sequence>
<comment type="caution">
    <text evidence="11">The sequence shown here is derived from an EMBL/GenBank/DDBJ whole genome shotgun (WGS) entry which is preliminary data.</text>
</comment>
<keyword evidence="5 9" id="KW-0472">Membrane</keyword>
<evidence type="ECO:0000256" key="1">
    <source>
        <dbReference type="ARBA" id="ARBA00004370"/>
    </source>
</evidence>
<keyword evidence="7" id="KW-0807">Transducer</keyword>
<keyword evidence="3 9" id="KW-1133">Transmembrane helix</keyword>
<evidence type="ECO:0000256" key="4">
    <source>
        <dbReference type="ARBA" id="ARBA00023040"/>
    </source>
</evidence>
<dbReference type="GO" id="GO:0019957">
    <property type="term" value="F:C-C chemokine binding"/>
    <property type="evidence" value="ECO:0007669"/>
    <property type="project" value="TreeGrafter"/>
</dbReference>
<feature type="transmembrane region" description="Helical" evidence="9">
    <location>
        <begin position="280"/>
        <end position="303"/>
    </location>
</feature>
<evidence type="ECO:0000256" key="3">
    <source>
        <dbReference type="ARBA" id="ARBA00022989"/>
    </source>
</evidence>
<dbReference type="Pfam" id="PF00001">
    <property type="entry name" value="7tm_1"/>
    <property type="match status" value="1"/>
</dbReference>
<keyword evidence="2 9" id="KW-0812">Transmembrane</keyword>
<organism evidence="11 12">
    <name type="scientific">Pangasianodon hypophthalmus</name>
    <name type="common">Striped catfish</name>
    <name type="synonym">Helicophagus hypophthalmus</name>
    <dbReference type="NCBI Taxonomy" id="310915"/>
    <lineage>
        <taxon>Eukaryota</taxon>
        <taxon>Metazoa</taxon>
        <taxon>Chordata</taxon>
        <taxon>Craniata</taxon>
        <taxon>Vertebrata</taxon>
        <taxon>Euteleostomi</taxon>
        <taxon>Actinopterygii</taxon>
        <taxon>Neopterygii</taxon>
        <taxon>Teleostei</taxon>
        <taxon>Ostariophysi</taxon>
        <taxon>Siluriformes</taxon>
        <taxon>Pangasiidae</taxon>
        <taxon>Pangasianodon</taxon>
    </lineage>
</organism>
<dbReference type="Gene3D" id="1.20.1070.10">
    <property type="entry name" value="Rhodopsin 7-helix transmembrane proteins"/>
    <property type="match status" value="1"/>
</dbReference>
<comment type="subcellular location">
    <subcellularLocation>
        <location evidence="1">Membrane</location>
    </subcellularLocation>
</comment>
<evidence type="ECO:0000256" key="9">
    <source>
        <dbReference type="SAM" id="Phobius"/>
    </source>
</evidence>
<dbReference type="GO" id="GO:0009897">
    <property type="term" value="C:external side of plasma membrane"/>
    <property type="evidence" value="ECO:0007669"/>
    <property type="project" value="TreeGrafter"/>
</dbReference>
<evidence type="ECO:0000256" key="8">
    <source>
        <dbReference type="SAM" id="MobiDB-lite"/>
    </source>
</evidence>
<evidence type="ECO:0000313" key="12">
    <source>
        <dbReference type="Proteomes" id="UP000327468"/>
    </source>
</evidence>
<reference evidence="11 12" key="1">
    <citation type="submission" date="2019-06" db="EMBL/GenBank/DDBJ databases">
        <title>A chromosome-scale genome assembly of the striped catfish, Pangasianodon hypophthalmus.</title>
        <authorList>
            <person name="Wen M."/>
            <person name="Zahm M."/>
            <person name="Roques C."/>
            <person name="Cabau C."/>
            <person name="Klopp C."/>
            <person name="Donnadieu C."/>
            <person name="Jouanno E."/>
            <person name="Avarre J.-C."/>
            <person name="Campet M."/>
            <person name="Ha T.T.T."/>
            <person name="Dugue R."/>
            <person name="Lampietro C."/>
            <person name="Louis A."/>
            <person name="Herpin A."/>
            <person name="Echchiki A."/>
            <person name="Berthelot C."/>
            <person name="Parey E."/>
            <person name="Roest-Crollius H."/>
            <person name="Braasch I."/>
            <person name="Postlethwait J."/>
            <person name="Bobe J."/>
            <person name="Montfort J."/>
            <person name="Bouchez O."/>
            <person name="Begum T."/>
            <person name="Schartl M."/>
            <person name="Guiguen Y."/>
        </authorList>
    </citation>
    <scope>NUCLEOTIDE SEQUENCE [LARGE SCALE GENOMIC DNA]</scope>
    <source>
        <strain evidence="11 12">Indonesia</strain>
        <tissue evidence="11">Blood</tissue>
    </source>
</reference>
<dbReference type="InterPro" id="IPR017452">
    <property type="entry name" value="GPCR_Rhodpsn_7TM"/>
</dbReference>
<feature type="domain" description="G-protein coupled receptors family 1 profile" evidence="10">
    <location>
        <begin position="53"/>
        <end position="300"/>
    </location>
</feature>
<dbReference type="Proteomes" id="UP000327468">
    <property type="component" value="Chromosome 1"/>
</dbReference>
<feature type="transmembrane region" description="Helical" evidence="9">
    <location>
        <begin position="34"/>
        <end position="62"/>
    </location>
</feature>
<dbReference type="PRINTS" id="PR00237">
    <property type="entry name" value="GPCRRHODOPSN"/>
</dbReference>
<dbReference type="InterPro" id="IPR000276">
    <property type="entry name" value="GPCR_Rhodpsn"/>
</dbReference>
<dbReference type="SUPFAM" id="SSF81321">
    <property type="entry name" value="Family A G protein-coupled receptor-like"/>
    <property type="match status" value="1"/>
</dbReference>
<dbReference type="AlphaFoldDB" id="A0A5N5Q4S6"/>
<dbReference type="PANTHER" id="PTHR10489">
    <property type="entry name" value="CELL ADHESION MOLECULE"/>
    <property type="match status" value="1"/>
</dbReference>
<dbReference type="GO" id="GO:0007204">
    <property type="term" value="P:positive regulation of cytosolic calcium ion concentration"/>
    <property type="evidence" value="ECO:0007669"/>
    <property type="project" value="TreeGrafter"/>
</dbReference>
<accession>A0A5N5Q4S6</accession>
<name>A0A5N5Q4S6_PANHP</name>
<dbReference type="InterPro" id="IPR050119">
    <property type="entry name" value="CCR1-9-like"/>
</dbReference>
<protein>
    <recommendedName>
        <fullName evidence="10">G-protein coupled receptors family 1 profile domain-containing protein</fullName>
    </recommendedName>
</protein>
<feature type="transmembrane region" description="Helical" evidence="9">
    <location>
        <begin position="202"/>
        <end position="227"/>
    </location>
</feature>
<feature type="compositionally biased region" description="Basic and acidic residues" evidence="8">
    <location>
        <begin position="343"/>
        <end position="357"/>
    </location>
</feature>
<evidence type="ECO:0000259" key="10">
    <source>
        <dbReference type="PROSITE" id="PS50262"/>
    </source>
</evidence>
<feature type="compositionally biased region" description="Polar residues" evidence="8">
    <location>
        <begin position="358"/>
        <end position="368"/>
    </location>
</feature>
<evidence type="ECO:0000256" key="5">
    <source>
        <dbReference type="ARBA" id="ARBA00023136"/>
    </source>
</evidence>
<dbReference type="PROSITE" id="PS50262">
    <property type="entry name" value="G_PROTEIN_RECEP_F1_2"/>
    <property type="match status" value="1"/>
</dbReference>
<feature type="transmembrane region" description="Helical" evidence="9">
    <location>
        <begin position="114"/>
        <end position="137"/>
    </location>
</feature>
<feature type="transmembrane region" description="Helical" evidence="9">
    <location>
        <begin position="149"/>
        <end position="167"/>
    </location>
</feature>
<feature type="transmembrane region" description="Helical" evidence="9">
    <location>
        <begin position="74"/>
        <end position="94"/>
    </location>
</feature>
<proteinExistence type="predicted"/>
<dbReference type="EMBL" id="VFJC01000002">
    <property type="protein sequence ID" value="KAB5587062.1"/>
    <property type="molecule type" value="Genomic_DNA"/>
</dbReference>
<evidence type="ECO:0000256" key="6">
    <source>
        <dbReference type="ARBA" id="ARBA00023170"/>
    </source>
</evidence>
<keyword evidence="12" id="KW-1185">Reference proteome</keyword>
<feature type="transmembrane region" description="Helical" evidence="9">
    <location>
        <begin position="239"/>
        <end position="260"/>
    </location>
</feature>
<keyword evidence="4" id="KW-0297">G-protein coupled receptor</keyword>
<keyword evidence="6" id="KW-0675">Receptor</keyword>
<dbReference type="GO" id="GO:0060326">
    <property type="term" value="P:cell chemotaxis"/>
    <property type="evidence" value="ECO:0007669"/>
    <property type="project" value="TreeGrafter"/>
</dbReference>
<evidence type="ECO:0000256" key="2">
    <source>
        <dbReference type="ARBA" id="ARBA00022692"/>
    </source>
</evidence>
<dbReference type="GO" id="GO:0019722">
    <property type="term" value="P:calcium-mediated signaling"/>
    <property type="evidence" value="ECO:0007669"/>
    <property type="project" value="TreeGrafter"/>
</dbReference>
<evidence type="ECO:0000313" key="11">
    <source>
        <dbReference type="EMBL" id="KAB5587062.1"/>
    </source>
</evidence>
<evidence type="ECO:0000256" key="7">
    <source>
        <dbReference type="ARBA" id="ARBA00023224"/>
    </source>
</evidence>
<dbReference type="PANTHER" id="PTHR10489:SF671">
    <property type="entry name" value="C-X-C CHEMOKINE RECEPTOR TYPE 3"/>
    <property type="match status" value="1"/>
</dbReference>